<evidence type="ECO:0000313" key="1">
    <source>
        <dbReference type="EMBL" id="GKU86840.1"/>
    </source>
</evidence>
<accession>A0AAV5HJA6</accession>
<gene>
    <name evidence="1" type="ORF">SLEP1_g1314</name>
</gene>
<proteinExistence type="predicted"/>
<comment type="caution">
    <text evidence="1">The sequence shown here is derived from an EMBL/GenBank/DDBJ whole genome shotgun (WGS) entry which is preliminary data.</text>
</comment>
<name>A0AAV5HJA6_9ROSI</name>
<dbReference type="AlphaFoldDB" id="A0AAV5HJA6"/>
<protein>
    <submittedName>
        <fullName evidence="1">Uncharacterized protein</fullName>
    </submittedName>
</protein>
<dbReference type="EMBL" id="BPVZ01000001">
    <property type="protein sequence ID" value="GKU86840.1"/>
    <property type="molecule type" value="Genomic_DNA"/>
</dbReference>
<sequence>MVGYISSLHQVHQAMARLKQKIHCLVIFMHGNNGIYLISQSHQEAQVGDCIILLEPPIPAICLAAFGIGPSPRCFVTSFSLNRILNHPHLWKALESLNLNL</sequence>
<keyword evidence="2" id="KW-1185">Reference proteome</keyword>
<organism evidence="1 2">
    <name type="scientific">Rubroshorea leprosula</name>
    <dbReference type="NCBI Taxonomy" id="152421"/>
    <lineage>
        <taxon>Eukaryota</taxon>
        <taxon>Viridiplantae</taxon>
        <taxon>Streptophyta</taxon>
        <taxon>Embryophyta</taxon>
        <taxon>Tracheophyta</taxon>
        <taxon>Spermatophyta</taxon>
        <taxon>Magnoliopsida</taxon>
        <taxon>eudicotyledons</taxon>
        <taxon>Gunneridae</taxon>
        <taxon>Pentapetalae</taxon>
        <taxon>rosids</taxon>
        <taxon>malvids</taxon>
        <taxon>Malvales</taxon>
        <taxon>Dipterocarpaceae</taxon>
        <taxon>Rubroshorea</taxon>
    </lineage>
</organism>
<reference evidence="1 2" key="1">
    <citation type="journal article" date="2021" name="Commun. Biol.">
        <title>The genome of Shorea leprosula (Dipterocarpaceae) highlights the ecological relevance of drought in aseasonal tropical rainforests.</title>
        <authorList>
            <person name="Ng K.K.S."/>
            <person name="Kobayashi M.J."/>
            <person name="Fawcett J.A."/>
            <person name="Hatakeyama M."/>
            <person name="Paape T."/>
            <person name="Ng C.H."/>
            <person name="Ang C.C."/>
            <person name="Tnah L.H."/>
            <person name="Lee C.T."/>
            <person name="Nishiyama T."/>
            <person name="Sese J."/>
            <person name="O'Brien M.J."/>
            <person name="Copetti D."/>
            <person name="Mohd Noor M.I."/>
            <person name="Ong R.C."/>
            <person name="Putra M."/>
            <person name="Sireger I.Z."/>
            <person name="Indrioko S."/>
            <person name="Kosugi Y."/>
            <person name="Izuno A."/>
            <person name="Isagi Y."/>
            <person name="Lee S.L."/>
            <person name="Shimizu K.K."/>
        </authorList>
    </citation>
    <scope>NUCLEOTIDE SEQUENCE [LARGE SCALE GENOMIC DNA]</scope>
    <source>
        <strain evidence="1">214</strain>
    </source>
</reference>
<dbReference type="Proteomes" id="UP001054252">
    <property type="component" value="Unassembled WGS sequence"/>
</dbReference>
<evidence type="ECO:0000313" key="2">
    <source>
        <dbReference type="Proteomes" id="UP001054252"/>
    </source>
</evidence>